<evidence type="ECO:0000313" key="1">
    <source>
        <dbReference type="EMBL" id="KAK2183138.1"/>
    </source>
</evidence>
<keyword evidence="2" id="KW-1185">Reference proteome</keyword>
<organism evidence="1 2">
    <name type="scientific">Ridgeia piscesae</name>
    <name type="common">Tubeworm</name>
    <dbReference type="NCBI Taxonomy" id="27915"/>
    <lineage>
        <taxon>Eukaryota</taxon>
        <taxon>Metazoa</taxon>
        <taxon>Spiralia</taxon>
        <taxon>Lophotrochozoa</taxon>
        <taxon>Annelida</taxon>
        <taxon>Polychaeta</taxon>
        <taxon>Sedentaria</taxon>
        <taxon>Canalipalpata</taxon>
        <taxon>Sabellida</taxon>
        <taxon>Siboglinidae</taxon>
        <taxon>Ridgeia</taxon>
    </lineage>
</organism>
<gene>
    <name evidence="1" type="ORF">NP493_318g03022</name>
</gene>
<protein>
    <submittedName>
        <fullName evidence="1">Uncharacterized protein</fullName>
    </submittedName>
</protein>
<proteinExistence type="predicted"/>
<name>A0AAD9L4C6_RIDPI</name>
<dbReference type="Proteomes" id="UP001209878">
    <property type="component" value="Unassembled WGS sequence"/>
</dbReference>
<comment type="caution">
    <text evidence="1">The sequence shown here is derived from an EMBL/GenBank/DDBJ whole genome shotgun (WGS) entry which is preliminary data.</text>
</comment>
<reference evidence="1" key="1">
    <citation type="journal article" date="2023" name="Mol. Biol. Evol.">
        <title>Third-Generation Sequencing Reveals the Adaptive Role of the Epigenome in Three Deep-Sea Polychaetes.</title>
        <authorList>
            <person name="Perez M."/>
            <person name="Aroh O."/>
            <person name="Sun Y."/>
            <person name="Lan Y."/>
            <person name="Juniper S.K."/>
            <person name="Young C.R."/>
            <person name="Angers B."/>
            <person name="Qian P.Y."/>
        </authorList>
    </citation>
    <scope>NUCLEOTIDE SEQUENCE</scope>
    <source>
        <strain evidence="1">R07B-5</strain>
    </source>
</reference>
<evidence type="ECO:0000313" key="2">
    <source>
        <dbReference type="Proteomes" id="UP001209878"/>
    </source>
</evidence>
<sequence length="44" mass="5120">MPSTLPKNIKTLERIQRQGCQILEPGTVTQLLKDFQWDILQPKI</sequence>
<dbReference type="AlphaFoldDB" id="A0AAD9L4C6"/>
<dbReference type="EMBL" id="JAODUO010000322">
    <property type="protein sequence ID" value="KAK2183138.1"/>
    <property type="molecule type" value="Genomic_DNA"/>
</dbReference>
<accession>A0AAD9L4C6</accession>